<dbReference type="SMART" id="SM00054">
    <property type="entry name" value="EFh"/>
    <property type="match status" value="3"/>
</dbReference>
<dbReference type="PROSITE" id="PS50222">
    <property type="entry name" value="EF_HAND_2"/>
    <property type="match status" value="3"/>
</dbReference>
<keyword evidence="8" id="KW-0999">Mitochondrion inner membrane</keyword>
<evidence type="ECO:0000313" key="19">
    <source>
        <dbReference type="EnsemblProtists" id="EKX53759"/>
    </source>
</evidence>
<evidence type="ECO:0000256" key="7">
    <source>
        <dbReference type="ARBA" id="ARBA00022723"/>
    </source>
</evidence>
<organism evidence="18">
    <name type="scientific">Guillardia theta (strain CCMP2712)</name>
    <name type="common">Cryptophyte</name>
    <dbReference type="NCBI Taxonomy" id="905079"/>
    <lineage>
        <taxon>Eukaryota</taxon>
        <taxon>Cryptophyceae</taxon>
        <taxon>Pyrenomonadales</taxon>
        <taxon>Geminigeraceae</taxon>
        <taxon>Guillardia</taxon>
    </lineage>
</organism>
<comment type="similarity">
    <text evidence="3">Belongs to the alternative oxidase family.</text>
</comment>
<evidence type="ECO:0000256" key="15">
    <source>
        <dbReference type="ARBA" id="ARBA00023136"/>
    </source>
</evidence>
<protein>
    <recommendedName>
        <fullName evidence="17">EF-hand domain-containing protein</fullName>
    </recommendedName>
</protein>
<dbReference type="FunFam" id="1.20.1260.140:FF:000002">
    <property type="entry name" value="Alternative oxidase"/>
    <property type="match status" value="1"/>
</dbReference>
<dbReference type="InterPro" id="IPR011992">
    <property type="entry name" value="EF-hand-dom_pair"/>
</dbReference>
<dbReference type="CDD" id="cd00051">
    <property type="entry name" value="EFh"/>
    <property type="match status" value="1"/>
</dbReference>
<feature type="domain" description="EF-hand" evidence="17">
    <location>
        <begin position="442"/>
        <end position="477"/>
    </location>
</feature>
<keyword evidence="6" id="KW-0812">Transmembrane</keyword>
<keyword evidence="20" id="KW-1185">Reference proteome</keyword>
<evidence type="ECO:0000259" key="17">
    <source>
        <dbReference type="PROSITE" id="PS50222"/>
    </source>
</evidence>
<dbReference type="AlphaFoldDB" id="L1JZN0"/>
<dbReference type="EMBL" id="JH992969">
    <property type="protein sequence ID" value="EKX53759.1"/>
    <property type="molecule type" value="Genomic_DNA"/>
</dbReference>
<keyword evidence="11" id="KW-1133">Transmembrane helix</keyword>
<dbReference type="GeneID" id="17310259"/>
<reference evidence="18 20" key="1">
    <citation type="journal article" date="2012" name="Nature">
        <title>Algal genomes reveal evolutionary mosaicism and the fate of nucleomorphs.</title>
        <authorList>
            <consortium name="DOE Joint Genome Institute"/>
            <person name="Curtis B.A."/>
            <person name="Tanifuji G."/>
            <person name="Burki F."/>
            <person name="Gruber A."/>
            <person name="Irimia M."/>
            <person name="Maruyama S."/>
            <person name="Arias M.C."/>
            <person name="Ball S.G."/>
            <person name="Gile G.H."/>
            <person name="Hirakawa Y."/>
            <person name="Hopkins J.F."/>
            <person name="Kuo A."/>
            <person name="Rensing S.A."/>
            <person name="Schmutz J."/>
            <person name="Symeonidi A."/>
            <person name="Elias M."/>
            <person name="Eveleigh R.J."/>
            <person name="Herman E.K."/>
            <person name="Klute M.J."/>
            <person name="Nakayama T."/>
            <person name="Obornik M."/>
            <person name="Reyes-Prieto A."/>
            <person name="Armbrust E.V."/>
            <person name="Aves S.J."/>
            <person name="Beiko R.G."/>
            <person name="Coutinho P."/>
            <person name="Dacks J.B."/>
            <person name="Durnford D.G."/>
            <person name="Fast N.M."/>
            <person name="Green B.R."/>
            <person name="Grisdale C.J."/>
            <person name="Hempel F."/>
            <person name="Henrissat B."/>
            <person name="Hoppner M.P."/>
            <person name="Ishida K."/>
            <person name="Kim E."/>
            <person name="Koreny L."/>
            <person name="Kroth P.G."/>
            <person name="Liu Y."/>
            <person name="Malik S.B."/>
            <person name="Maier U.G."/>
            <person name="McRose D."/>
            <person name="Mock T."/>
            <person name="Neilson J.A."/>
            <person name="Onodera N.T."/>
            <person name="Poole A.M."/>
            <person name="Pritham E.J."/>
            <person name="Richards T.A."/>
            <person name="Rocap G."/>
            <person name="Roy S.W."/>
            <person name="Sarai C."/>
            <person name="Schaack S."/>
            <person name="Shirato S."/>
            <person name="Slamovits C.H."/>
            <person name="Spencer D.F."/>
            <person name="Suzuki S."/>
            <person name="Worden A.Z."/>
            <person name="Zauner S."/>
            <person name="Barry K."/>
            <person name="Bell C."/>
            <person name="Bharti A.K."/>
            <person name="Crow J.A."/>
            <person name="Grimwood J."/>
            <person name="Kramer R."/>
            <person name="Lindquist E."/>
            <person name="Lucas S."/>
            <person name="Salamov A."/>
            <person name="McFadden G.I."/>
            <person name="Lane C.E."/>
            <person name="Keeling P.J."/>
            <person name="Gray M.W."/>
            <person name="Grigoriev I.V."/>
            <person name="Archibald J.M."/>
        </authorList>
    </citation>
    <scope>NUCLEOTIDE SEQUENCE</scope>
    <source>
        <strain evidence="18 20">CCMP2712</strain>
    </source>
</reference>
<dbReference type="EnsemblProtists" id="EKX53759">
    <property type="protein sequence ID" value="EKX53759"/>
    <property type="gene ID" value="GUITHDRAFT_100729"/>
</dbReference>
<dbReference type="GO" id="GO:0009916">
    <property type="term" value="F:alternative oxidase activity"/>
    <property type="evidence" value="ECO:0007669"/>
    <property type="project" value="InterPro"/>
</dbReference>
<keyword evidence="14" id="KW-0496">Mitochondrion</keyword>
<evidence type="ECO:0000256" key="13">
    <source>
        <dbReference type="ARBA" id="ARBA00023004"/>
    </source>
</evidence>
<comment type="function">
    <text evidence="16">Catalyzes cyanide-resistant oxygen consumption. May increase respiration when the cytochrome respiratory pathway is restricted, or in response to low temperatures.</text>
</comment>
<dbReference type="PROSITE" id="PS51257">
    <property type="entry name" value="PROKAR_LIPOPROTEIN"/>
    <property type="match status" value="1"/>
</dbReference>
<dbReference type="PANTHER" id="PTHR31803:SF3">
    <property type="entry name" value="ALTERNATIVE OXIDASE"/>
    <property type="match status" value="1"/>
</dbReference>
<dbReference type="Gene3D" id="1.20.1260.140">
    <property type="entry name" value="Alternative oxidase"/>
    <property type="match status" value="1"/>
</dbReference>
<dbReference type="PaxDb" id="55529-EKX53759"/>
<evidence type="ECO:0000256" key="12">
    <source>
        <dbReference type="ARBA" id="ARBA00023002"/>
    </source>
</evidence>
<keyword evidence="7" id="KW-0479">Metal-binding</keyword>
<proteinExistence type="inferred from homology"/>
<dbReference type="OrthoDB" id="16906at2759"/>
<dbReference type="RefSeq" id="XP_005840739.1">
    <property type="nucleotide sequence ID" value="XM_005840682.1"/>
</dbReference>
<keyword evidence="4" id="KW-0813">Transport</keyword>
<keyword evidence="5" id="KW-0679">Respiratory chain</keyword>
<sequence>MLLRRPQKGVAALNALRKASASASPSSSACMWIASASRSIHVPVFAMAATHMGGRSVLNAPRNKHANKRCPLQVREVHGPNPLPPRPEIIHDMVHFKVTPNRHSLGVKKVSTGEKDVWDNPFQHSVWSEEEIYAVQKTHVDPKDTADSIAYRAVQTARWMFDTLSGYKIGQLTESKVINRAIFLETVAGVPGMVGGMLRHLRSLRTMTRDHGWIHTLLEEAENERMHLLTFVTIKKPGPIFRWAVLGTQGVFMNLFFVTYLIYPKICHRFVGYLEEEAVKTYTDILNAIDDGRLSSFRNARAPQIAIDYWHMKPDATMRDLFLVVRADEANHRDVNHMFASLGLHETNPLVKKSSAKKRELVDRKQEHKQFVKEVLLNWNKSGTGSLSYDELRQWLSSISKGRDVSDHEVKWVMSMAAASKKQDYTLLSLEPEYFTTAAEAWLSDVIDEVFEKHDVDKDGSLNRDQLKTLLMELNDNIMPTDEEVKWVLDHADVIGDGVIDKPELMKAISLWYVHIASDEAGDEQRATSAIGYGS</sequence>
<evidence type="ECO:0000256" key="4">
    <source>
        <dbReference type="ARBA" id="ARBA00022448"/>
    </source>
</evidence>
<comment type="cofactor">
    <cofactor evidence="1">
        <name>Fe cation</name>
        <dbReference type="ChEBI" id="CHEBI:24875"/>
    </cofactor>
</comment>
<dbReference type="GO" id="GO:0005743">
    <property type="term" value="C:mitochondrial inner membrane"/>
    <property type="evidence" value="ECO:0007669"/>
    <property type="project" value="UniProtKB-SubCell"/>
</dbReference>
<evidence type="ECO:0000256" key="9">
    <source>
        <dbReference type="ARBA" id="ARBA00022946"/>
    </source>
</evidence>
<dbReference type="Pfam" id="PF13499">
    <property type="entry name" value="EF-hand_7"/>
    <property type="match status" value="1"/>
</dbReference>
<evidence type="ECO:0000256" key="1">
    <source>
        <dbReference type="ARBA" id="ARBA00001962"/>
    </source>
</evidence>
<dbReference type="GO" id="GO:0010230">
    <property type="term" value="P:alternative respiration"/>
    <property type="evidence" value="ECO:0007669"/>
    <property type="project" value="TreeGrafter"/>
</dbReference>
<evidence type="ECO:0000256" key="16">
    <source>
        <dbReference type="ARBA" id="ARBA00025285"/>
    </source>
</evidence>
<evidence type="ECO:0000256" key="2">
    <source>
        <dbReference type="ARBA" id="ARBA00004273"/>
    </source>
</evidence>
<keyword evidence="15" id="KW-0472">Membrane</keyword>
<gene>
    <name evidence="18" type="ORF">GUITHDRAFT_100729</name>
</gene>
<evidence type="ECO:0000256" key="3">
    <source>
        <dbReference type="ARBA" id="ARBA00008388"/>
    </source>
</evidence>
<dbReference type="eggNOG" id="ENOG502QSB5">
    <property type="taxonomic scope" value="Eukaryota"/>
</dbReference>
<evidence type="ECO:0000256" key="5">
    <source>
        <dbReference type="ARBA" id="ARBA00022660"/>
    </source>
</evidence>
<evidence type="ECO:0000256" key="8">
    <source>
        <dbReference type="ARBA" id="ARBA00022792"/>
    </source>
</evidence>
<dbReference type="GO" id="GO:0005509">
    <property type="term" value="F:calcium ion binding"/>
    <property type="evidence" value="ECO:0007669"/>
    <property type="project" value="InterPro"/>
</dbReference>
<evidence type="ECO:0000256" key="14">
    <source>
        <dbReference type="ARBA" id="ARBA00023128"/>
    </source>
</evidence>
<evidence type="ECO:0000313" key="18">
    <source>
        <dbReference type="EMBL" id="EKX53759.1"/>
    </source>
</evidence>
<comment type="subcellular location">
    <subcellularLocation>
        <location evidence="2">Mitochondrion inner membrane</location>
    </subcellularLocation>
</comment>
<evidence type="ECO:0000256" key="10">
    <source>
        <dbReference type="ARBA" id="ARBA00022982"/>
    </source>
</evidence>
<evidence type="ECO:0000256" key="11">
    <source>
        <dbReference type="ARBA" id="ARBA00022989"/>
    </source>
</evidence>
<evidence type="ECO:0000256" key="6">
    <source>
        <dbReference type="ARBA" id="ARBA00022692"/>
    </source>
</evidence>
<dbReference type="InterPro" id="IPR002680">
    <property type="entry name" value="AOX"/>
</dbReference>
<keyword evidence="9" id="KW-0809">Transit peptide</keyword>
<dbReference type="InterPro" id="IPR038659">
    <property type="entry name" value="AOX_sf"/>
</dbReference>
<keyword evidence="13" id="KW-0408">Iron</keyword>
<dbReference type="Gene3D" id="1.10.238.10">
    <property type="entry name" value="EF-hand"/>
    <property type="match status" value="1"/>
</dbReference>
<dbReference type="PANTHER" id="PTHR31803">
    <property type="entry name" value="ALTERNATIVE OXIDASE"/>
    <property type="match status" value="1"/>
</dbReference>
<keyword evidence="10" id="KW-0249">Electron transport</keyword>
<dbReference type="HOGENOM" id="CLU_509478_0_0_1"/>
<reference evidence="20" key="2">
    <citation type="submission" date="2012-11" db="EMBL/GenBank/DDBJ databases">
        <authorList>
            <person name="Kuo A."/>
            <person name="Curtis B.A."/>
            <person name="Tanifuji G."/>
            <person name="Burki F."/>
            <person name="Gruber A."/>
            <person name="Irimia M."/>
            <person name="Maruyama S."/>
            <person name="Arias M.C."/>
            <person name="Ball S.G."/>
            <person name="Gile G.H."/>
            <person name="Hirakawa Y."/>
            <person name="Hopkins J.F."/>
            <person name="Rensing S.A."/>
            <person name="Schmutz J."/>
            <person name="Symeonidi A."/>
            <person name="Elias M."/>
            <person name="Eveleigh R.J."/>
            <person name="Herman E.K."/>
            <person name="Klute M.J."/>
            <person name="Nakayama T."/>
            <person name="Obornik M."/>
            <person name="Reyes-Prieto A."/>
            <person name="Armbrust E.V."/>
            <person name="Aves S.J."/>
            <person name="Beiko R.G."/>
            <person name="Coutinho P."/>
            <person name="Dacks J.B."/>
            <person name="Durnford D.G."/>
            <person name="Fast N.M."/>
            <person name="Green B.R."/>
            <person name="Grisdale C."/>
            <person name="Hempe F."/>
            <person name="Henrissat B."/>
            <person name="Hoppner M.P."/>
            <person name="Ishida K.-I."/>
            <person name="Kim E."/>
            <person name="Koreny L."/>
            <person name="Kroth P.G."/>
            <person name="Liu Y."/>
            <person name="Malik S.-B."/>
            <person name="Maier U.G."/>
            <person name="McRose D."/>
            <person name="Mock T."/>
            <person name="Neilson J.A."/>
            <person name="Onodera N.T."/>
            <person name="Poole A.M."/>
            <person name="Pritham E.J."/>
            <person name="Richards T.A."/>
            <person name="Rocap G."/>
            <person name="Roy S.W."/>
            <person name="Sarai C."/>
            <person name="Schaack S."/>
            <person name="Shirato S."/>
            <person name="Slamovits C.H."/>
            <person name="Spencer D.F."/>
            <person name="Suzuki S."/>
            <person name="Worden A.Z."/>
            <person name="Zauner S."/>
            <person name="Barry K."/>
            <person name="Bell C."/>
            <person name="Bharti A.K."/>
            <person name="Crow J.A."/>
            <person name="Grimwood J."/>
            <person name="Kramer R."/>
            <person name="Lindquist E."/>
            <person name="Lucas S."/>
            <person name="Salamov A."/>
            <person name="McFadden G.I."/>
            <person name="Lane C.E."/>
            <person name="Keeling P.J."/>
            <person name="Gray M.W."/>
            <person name="Grigoriev I.V."/>
            <person name="Archibald J.M."/>
        </authorList>
    </citation>
    <scope>NUCLEOTIDE SEQUENCE</scope>
    <source>
        <strain evidence="20">CCMP2712</strain>
    </source>
</reference>
<dbReference type="KEGG" id="gtt:GUITHDRAFT_100729"/>
<dbReference type="Pfam" id="PF01786">
    <property type="entry name" value="AOX"/>
    <property type="match status" value="1"/>
</dbReference>
<dbReference type="STRING" id="905079.L1JZN0"/>
<evidence type="ECO:0000313" key="20">
    <source>
        <dbReference type="Proteomes" id="UP000011087"/>
    </source>
</evidence>
<dbReference type="Proteomes" id="UP000011087">
    <property type="component" value="Unassembled WGS sequence"/>
</dbReference>
<dbReference type="SUPFAM" id="SSF47473">
    <property type="entry name" value="EF-hand"/>
    <property type="match status" value="1"/>
</dbReference>
<accession>L1JZN0</accession>
<reference evidence="19" key="3">
    <citation type="submission" date="2016-03" db="UniProtKB">
        <authorList>
            <consortium name="EnsemblProtists"/>
        </authorList>
    </citation>
    <scope>IDENTIFICATION</scope>
</reference>
<dbReference type="CDD" id="cd01053">
    <property type="entry name" value="AOX"/>
    <property type="match status" value="1"/>
</dbReference>
<name>L1JZN0_GUITC</name>
<keyword evidence="12" id="KW-0560">Oxidoreductase</keyword>
<dbReference type="InterPro" id="IPR002048">
    <property type="entry name" value="EF_hand_dom"/>
</dbReference>
<feature type="domain" description="EF-hand" evidence="17">
    <location>
        <begin position="480"/>
        <end position="515"/>
    </location>
</feature>
<feature type="domain" description="EF-hand" evidence="17">
    <location>
        <begin position="367"/>
        <end position="402"/>
    </location>
</feature>